<dbReference type="Proteomes" id="UP000460272">
    <property type="component" value="Unassembled WGS sequence"/>
</dbReference>
<dbReference type="InterPro" id="IPR019587">
    <property type="entry name" value="Polyketide_cyclase/dehydratase"/>
</dbReference>
<dbReference type="AlphaFoldDB" id="A0A6P2C5Y6"/>
<dbReference type="SUPFAM" id="SSF55961">
    <property type="entry name" value="Bet v1-like"/>
    <property type="match status" value="1"/>
</dbReference>
<keyword evidence="2" id="KW-1185">Reference proteome</keyword>
<comment type="caution">
    <text evidence="1">The sequence shown here is derived from an EMBL/GenBank/DDBJ whole genome shotgun (WGS) entry which is preliminary data.</text>
</comment>
<dbReference type="Pfam" id="PF10604">
    <property type="entry name" value="Polyketide_cyc2"/>
    <property type="match status" value="1"/>
</dbReference>
<gene>
    <name evidence="1" type="ORF">EAS64_00070</name>
</gene>
<protein>
    <recommendedName>
        <fullName evidence="3">SRPBCC family protein</fullName>
    </recommendedName>
</protein>
<evidence type="ECO:0000313" key="1">
    <source>
        <dbReference type="EMBL" id="TVZ05915.1"/>
    </source>
</evidence>
<dbReference type="OrthoDB" id="3683063at2"/>
<name>A0A6P2C5Y6_9ACTN</name>
<sequence length="163" mass="18440">MTRYDVSNEAIIAATPAEIVDAFLEEAAGRSQWWQPFVRMSRRGARPLPEIGAAVDIAVTGGGRLDQRWLTTRFSERVTAFDPDRRLVLEVFDGDFRGTEEWTLEPVDAEHTRIATRWRTDPQGAVRLAARFVDVPGSYSKVMHEGFCAIERFAARRRAESQA</sequence>
<dbReference type="EMBL" id="RPFW01000001">
    <property type="protein sequence ID" value="TVZ05915.1"/>
    <property type="molecule type" value="Genomic_DNA"/>
</dbReference>
<dbReference type="RefSeq" id="WP_145850668.1">
    <property type="nucleotide sequence ID" value="NZ_RPFW01000001.1"/>
</dbReference>
<accession>A0A6P2C5Y6</accession>
<evidence type="ECO:0000313" key="2">
    <source>
        <dbReference type="Proteomes" id="UP000460272"/>
    </source>
</evidence>
<proteinExistence type="predicted"/>
<dbReference type="Gene3D" id="3.30.530.20">
    <property type="match status" value="1"/>
</dbReference>
<evidence type="ECO:0008006" key="3">
    <source>
        <dbReference type="Google" id="ProtNLM"/>
    </source>
</evidence>
<reference evidence="1 2" key="1">
    <citation type="submission" date="2018-11" db="EMBL/GenBank/DDBJ databases">
        <title>Trebonia kvetii gen.nov., sp.nov., a novel acidophilic actinobacterium, and proposal of the new actinobacterial family Treboniaceae fam. nov.</title>
        <authorList>
            <person name="Rapoport D."/>
            <person name="Sagova-Mareckova M."/>
            <person name="Sedlacek I."/>
            <person name="Provaznik J."/>
            <person name="Kralova S."/>
            <person name="Pavlinic D."/>
            <person name="Benes V."/>
            <person name="Kopecky J."/>
        </authorList>
    </citation>
    <scope>NUCLEOTIDE SEQUENCE [LARGE SCALE GENOMIC DNA]</scope>
    <source>
        <strain evidence="1 2">15Tr583</strain>
    </source>
</reference>
<dbReference type="InterPro" id="IPR023393">
    <property type="entry name" value="START-like_dom_sf"/>
</dbReference>
<organism evidence="1 2">
    <name type="scientific">Trebonia kvetii</name>
    <dbReference type="NCBI Taxonomy" id="2480626"/>
    <lineage>
        <taxon>Bacteria</taxon>
        <taxon>Bacillati</taxon>
        <taxon>Actinomycetota</taxon>
        <taxon>Actinomycetes</taxon>
        <taxon>Streptosporangiales</taxon>
        <taxon>Treboniaceae</taxon>
        <taxon>Trebonia</taxon>
    </lineage>
</organism>